<evidence type="ECO:0000256" key="3">
    <source>
        <dbReference type="SAM" id="Coils"/>
    </source>
</evidence>
<proteinExistence type="inferred from homology"/>
<evidence type="ECO:0000256" key="1">
    <source>
        <dbReference type="ARBA" id="ARBA00005537"/>
    </source>
</evidence>
<evidence type="ECO:0000256" key="2">
    <source>
        <dbReference type="ARBA" id="ARBA00023054"/>
    </source>
</evidence>
<dbReference type="PANTHER" id="PTHR39472:SF1">
    <property type="entry name" value="EXPRESSED PROTEIN"/>
    <property type="match status" value="1"/>
</dbReference>
<dbReference type="GeneID" id="37033564"/>
<dbReference type="EMBL" id="KZ819360">
    <property type="protein sequence ID" value="PWN44594.1"/>
    <property type="molecule type" value="Genomic_DNA"/>
</dbReference>
<feature type="coiled-coil region" evidence="3">
    <location>
        <begin position="62"/>
        <end position="107"/>
    </location>
</feature>
<dbReference type="OrthoDB" id="21214at2759"/>
<dbReference type="Proteomes" id="UP000245783">
    <property type="component" value="Unassembled WGS sequence"/>
</dbReference>
<keyword evidence="5" id="KW-1185">Reference proteome</keyword>
<protein>
    <submittedName>
        <fullName evidence="4">Uncharacterized protein</fullName>
    </submittedName>
</protein>
<reference evidence="4 5" key="1">
    <citation type="journal article" date="2018" name="Mol. Biol. Evol.">
        <title>Broad Genomic Sampling Reveals a Smut Pathogenic Ancestry of the Fungal Clade Ustilaginomycotina.</title>
        <authorList>
            <person name="Kijpornyongpan T."/>
            <person name="Mondo S.J."/>
            <person name="Barry K."/>
            <person name="Sandor L."/>
            <person name="Lee J."/>
            <person name="Lipzen A."/>
            <person name="Pangilinan J."/>
            <person name="LaButti K."/>
            <person name="Hainaut M."/>
            <person name="Henrissat B."/>
            <person name="Grigoriev I.V."/>
            <person name="Spatafora J.W."/>
            <person name="Aime M.C."/>
        </authorList>
    </citation>
    <scope>NUCLEOTIDE SEQUENCE [LARGE SCALE GENOMIC DNA]</scope>
    <source>
        <strain evidence="4 5">MCA 4658</strain>
    </source>
</reference>
<keyword evidence="2 3" id="KW-0175">Coiled coil</keyword>
<dbReference type="InterPro" id="IPR008555">
    <property type="entry name" value="SIKE"/>
</dbReference>
<feature type="non-terminal residue" evidence="4">
    <location>
        <position position="169"/>
    </location>
</feature>
<comment type="similarity">
    <text evidence="1">Belongs to the SIKE family.</text>
</comment>
<organism evidence="4 5">
    <name type="scientific">Ceraceosorus guamensis</name>
    <dbReference type="NCBI Taxonomy" id="1522189"/>
    <lineage>
        <taxon>Eukaryota</taxon>
        <taxon>Fungi</taxon>
        <taxon>Dikarya</taxon>
        <taxon>Basidiomycota</taxon>
        <taxon>Ustilaginomycotina</taxon>
        <taxon>Exobasidiomycetes</taxon>
        <taxon>Ceraceosorales</taxon>
        <taxon>Ceraceosoraceae</taxon>
        <taxon>Ceraceosorus</taxon>
    </lineage>
</organism>
<name>A0A316W4V2_9BASI</name>
<dbReference type="InParanoid" id="A0A316W4V2"/>
<accession>A0A316W4V2</accession>
<dbReference type="AlphaFoldDB" id="A0A316W4V2"/>
<evidence type="ECO:0000313" key="4">
    <source>
        <dbReference type="EMBL" id="PWN44594.1"/>
    </source>
</evidence>
<evidence type="ECO:0000313" key="5">
    <source>
        <dbReference type="Proteomes" id="UP000245783"/>
    </source>
</evidence>
<dbReference type="PANTHER" id="PTHR39472">
    <property type="entry name" value="EXPRESSED PROTEIN"/>
    <property type="match status" value="1"/>
</dbReference>
<dbReference type="RefSeq" id="XP_025371754.1">
    <property type="nucleotide sequence ID" value="XM_025511694.1"/>
</dbReference>
<sequence>MTLVEGDDYQRLWLLVGELSQQLTTNREVAAQLQARVDELKGQALHNNTGYALRRFNLDISKEKFESNLEKLNASLVVENQTLAHENKQLNLLLREYEQTLETIMGRFRSFSHATQSHTLQLTSHYESLLAQAEEDQSSRDLSESTAVSSRLSEMGSLVRLAMRTLDGE</sequence>
<dbReference type="Pfam" id="PF05769">
    <property type="entry name" value="SIKE"/>
    <property type="match status" value="1"/>
</dbReference>
<gene>
    <name evidence="4" type="ORF">IE81DRAFT_286923</name>
</gene>